<keyword evidence="3" id="KW-1133">Transmembrane helix</keyword>
<dbReference type="InterPro" id="IPR001128">
    <property type="entry name" value="Cyt_P450"/>
</dbReference>
<dbReference type="PRINTS" id="PR00385">
    <property type="entry name" value="P450"/>
</dbReference>
<comment type="similarity">
    <text evidence="2">Belongs to the cytochrome P450 family.</text>
</comment>
<keyword evidence="2" id="KW-0560">Oxidoreductase</keyword>
<keyword evidence="3" id="KW-0812">Transmembrane</keyword>
<dbReference type="AlphaFoldDB" id="A0A1D1XUV8"/>
<accession>A0A1D1XUV8</accession>
<keyword evidence="1 2" id="KW-0479">Metal-binding</keyword>
<keyword evidence="2" id="KW-0503">Monooxygenase</keyword>
<name>A0A1D1XUV8_9ARAE</name>
<dbReference type="InterPro" id="IPR002401">
    <property type="entry name" value="Cyt_P450_E_grp-I"/>
</dbReference>
<evidence type="ECO:0000256" key="2">
    <source>
        <dbReference type="RuleBase" id="RU000461"/>
    </source>
</evidence>
<evidence type="ECO:0000313" key="4">
    <source>
        <dbReference type="EMBL" id="JAT46171.1"/>
    </source>
</evidence>
<keyword evidence="1 2" id="KW-0408">Iron</keyword>
<proteinExistence type="inferred from homology"/>
<dbReference type="PANTHER" id="PTHR24301:SF2">
    <property type="entry name" value="THROMBOXANE-A SYNTHASE"/>
    <property type="match status" value="1"/>
</dbReference>
<dbReference type="GO" id="GO:0005506">
    <property type="term" value="F:iron ion binding"/>
    <property type="evidence" value="ECO:0007669"/>
    <property type="project" value="InterPro"/>
</dbReference>
<dbReference type="PANTHER" id="PTHR24301">
    <property type="entry name" value="THROMBOXANE-A SYNTHASE"/>
    <property type="match status" value="1"/>
</dbReference>
<dbReference type="EMBL" id="GDJX01021765">
    <property type="protein sequence ID" value="JAT46171.1"/>
    <property type="molecule type" value="Transcribed_RNA"/>
</dbReference>
<dbReference type="GO" id="GO:0020037">
    <property type="term" value="F:heme binding"/>
    <property type="evidence" value="ECO:0007669"/>
    <property type="project" value="InterPro"/>
</dbReference>
<dbReference type="InterPro" id="IPR017972">
    <property type="entry name" value="Cyt_P450_CS"/>
</dbReference>
<feature type="transmembrane region" description="Helical" evidence="3">
    <location>
        <begin position="12"/>
        <end position="31"/>
    </location>
</feature>
<dbReference type="PROSITE" id="PS00086">
    <property type="entry name" value="CYTOCHROME_P450"/>
    <property type="match status" value="1"/>
</dbReference>
<sequence length="533" mass="61491">MLLDAIFDIIKKNFFSIIFLTIVTYVINFYVQYFTRPSKLPGPIPLPIFGNMFQIGSDLVAAVDAFHEKYGDLYEFYTSKRHVVISRPDLVEKVWGPTSIKNTKFIMRNSYSEGVDELGLGTKGIVLNRDIESWNINRKFFVQSTSSPSFLREAIKLSSKISDEIFEYWKIMEKEGMQVDFSEWMVALGTDIVITTATGKRMSSTADLFNGLNIKGKQSEIHGIWKNGLKFTESIYTYNESMMFMMMLSPFIRRNIPGIKSINKKFLDNRDSISNELEKMISERRKEIENTPIDKPLESTILTLLLTTNTERDLEKITVGKFNRPLTDEEITSILREVFTGGLDTTSNSLSFITFYIAKHRDVYLKMREEVLKVYGTLDNPNLTFESFEKLKYIEAVIQEGIRIFPTLSFMPRASVEDVEFDGFTVKADTAVYTNLKVLSNNPKYFKDPEKFNPDRFITDKESIGKFTFLPFGYGVRICPGRVWAMVQMKTFLVKLVSTFDIELVDKNAKVQYKYATANRAINVNLYIKTRKD</sequence>
<keyword evidence="3" id="KW-0472">Membrane</keyword>
<dbReference type="GO" id="GO:0004497">
    <property type="term" value="F:monooxygenase activity"/>
    <property type="evidence" value="ECO:0007669"/>
    <property type="project" value="UniProtKB-KW"/>
</dbReference>
<dbReference type="InterPro" id="IPR036396">
    <property type="entry name" value="Cyt_P450_sf"/>
</dbReference>
<organism evidence="4">
    <name type="scientific">Anthurium amnicola</name>
    <dbReference type="NCBI Taxonomy" id="1678845"/>
    <lineage>
        <taxon>Eukaryota</taxon>
        <taxon>Viridiplantae</taxon>
        <taxon>Streptophyta</taxon>
        <taxon>Embryophyta</taxon>
        <taxon>Tracheophyta</taxon>
        <taxon>Spermatophyta</taxon>
        <taxon>Magnoliopsida</taxon>
        <taxon>Liliopsida</taxon>
        <taxon>Araceae</taxon>
        <taxon>Pothoideae</taxon>
        <taxon>Potheae</taxon>
        <taxon>Anthurium</taxon>
    </lineage>
</organism>
<dbReference type="SUPFAM" id="SSF48264">
    <property type="entry name" value="Cytochrome P450"/>
    <property type="match status" value="1"/>
</dbReference>
<keyword evidence="1 2" id="KW-0349">Heme</keyword>
<reference evidence="4" key="1">
    <citation type="submission" date="2015-07" db="EMBL/GenBank/DDBJ databases">
        <title>Transcriptome Assembly of Anthurium amnicola.</title>
        <authorList>
            <person name="Suzuki J."/>
        </authorList>
    </citation>
    <scope>NUCLEOTIDE SEQUENCE</scope>
</reference>
<dbReference type="Pfam" id="PF00067">
    <property type="entry name" value="p450"/>
    <property type="match status" value="1"/>
</dbReference>
<evidence type="ECO:0000256" key="3">
    <source>
        <dbReference type="SAM" id="Phobius"/>
    </source>
</evidence>
<dbReference type="GO" id="GO:0016705">
    <property type="term" value="F:oxidoreductase activity, acting on paired donors, with incorporation or reduction of molecular oxygen"/>
    <property type="evidence" value="ECO:0007669"/>
    <property type="project" value="InterPro"/>
</dbReference>
<feature type="binding site" description="axial binding residue" evidence="1">
    <location>
        <position position="479"/>
    </location>
    <ligand>
        <name>heme</name>
        <dbReference type="ChEBI" id="CHEBI:30413"/>
    </ligand>
    <ligandPart>
        <name>Fe</name>
        <dbReference type="ChEBI" id="CHEBI:18248"/>
    </ligandPart>
</feature>
<gene>
    <name evidence="4" type="primary">Cyp3a18_0</name>
    <name evidence="4" type="ORF">g.18859</name>
</gene>
<dbReference type="Gene3D" id="1.10.630.10">
    <property type="entry name" value="Cytochrome P450"/>
    <property type="match status" value="1"/>
</dbReference>
<dbReference type="PRINTS" id="PR00463">
    <property type="entry name" value="EP450I"/>
</dbReference>
<protein>
    <submittedName>
        <fullName evidence="4">Cytochrome P450 3A18</fullName>
    </submittedName>
</protein>
<evidence type="ECO:0000256" key="1">
    <source>
        <dbReference type="PIRSR" id="PIRSR602401-1"/>
    </source>
</evidence>
<comment type="cofactor">
    <cofactor evidence="1">
        <name>heme</name>
        <dbReference type="ChEBI" id="CHEBI:30413"/>
    </cofactor>
</comment>